<dbReference type="Pfam" id="PF13057">
    <property type="entry name" value="DUF3919"/>
    <property type="match status" value="1"/>
</dbReference>
<comment type="caution">
    <text evidence="1">The sequence shown here is derived from an EMBL/GenBank/DDBJ whole genome shotgun (WGS) entry which is preliminary data.</text>
</comment>
<evidence type="ECO:0000313" key="2">
    <source>
        <dbReference type="Proteomes" id="UP000030014"/>
    </source>
</evidence>
<organism evidence="1 2">
    <name type="scientific">Clostridium botulinum C/D str. DC5</name>
    <dbReference type="NCBI Taxonomy" id="1443128"/>
    <lineage>
        <taxon>Bacteria</taxon>
        <taxon>Bacillati</taxon>
        <taxon>Bacillota</taxon>
        <taxon>Clostridia</taxon>
        <taxon>Eubacteriales</taxon>
        <taxon>Clostridiaceae</taxon>
        <taxon>Clostridium</taxon>
    </lineage>
</organism>
<dbReference type="AlphaFoldDB" id="A0A0A0ILI3"/>
<evidence type="ECO:0008006" key="3">
    <source>
        <dbReference type="Google" id="ProtNLM"/>
    </source>
</evidence>
<accession>A0A0A0ILI3</accession>
<dbReference type="EMBL" id="JDRY01000021">
    <property type="protein sequence ID" value="KGN00421.1"/>
    <property type="molecule type" value="Genomic_DNA"/>
</dbReference>
<protein>
    <recommendedName>
        <fullName evidence="3">DUF3919 domain-containing protein</fullName>
    </recommendedName>
</protein>
<dbReference type="InterPro" id="IPR025031">
    <property type="entry name" value="DUF3919"/>
</dbReference>
<dbReference type="RefSeq" id="WP_039257112.1">
    <property type="nucleotide sequence ID" value="NZ_JDRY01000021.1"/>
</dbReference>
<evidence type="ECO:0000313" key="1">
    <source>
        <dbReference type="EMBL" id="KGN00421.1"/>
    </source>
</evidence>
<dbReference type="Proteomes" id="UP000030014">
    <property type="component" value="Unassembled WGS sequence"/>
</dbReference>
<reference evidence="1 2" key="1">
    <citation type="submission" date="2014-01" db="EMBL/GenBank/DDBJ databases">
        <title>Plasmidome dynamics in the species complex Clostridium novyi sensu lato converts strains of independent lineages into distinctly different pathogens.</title>
        <authorList>
            <person name="Skarin H."/>
            <person name="Segerman B."/>
        </authorList>
    </citation>
    <scope>NUCLEOTIDE SEQUENCE [LARGE SCALE GENOMIC DNA]</scope>
    <source>
        <strain evidence="1 2">DC5</strain>
    </source>
</reference>
<proteinExistence type="predicted"/>
<gene>
    <name evidence="1" type="ORF">Z955_03530</name>
</gene>
<name>A0A0A0ILI3_CLOBO</name>
<sequence length="279" mass="32099">MTNFQYKKIICLYVISFILMGAMGICLRASIANKLVVFDDKEQVLQYSSNSIPIKIQLYSKKWGELTINSGDLLKEFWNLVDSIPRSKDFYDSKIKNTPNEIIGTIFYLNGKKSTMYLNNNLRINDSYYGGDKSSAYINRLKNFIDDIFCTPSVLASLVNDKNKVTIVDKFNEVNKCGSNDKILIKNEIIKLKRISNNKKLEKAICNKGNLNYHIRIYRENLNKDNINSSKSKPGNYDIISIDIYENNYVIVRDYGEEIVDSFYMEGNLNTVCKNILGN</sequence>